<dbReference type="AlphaFoldDB" id="A0AAP6XPA5"/>
<dbReference type="GO" id="GO:0016491">
    <property type="term" value="F:oxidoreductase activity"/>
    <property type="evidence" value="ECO:0007669"/>
    <property type="project" value="UniProtKB-KW"/>
</dbReference>
<dbReference type="PANTHER" id="PTHR13847:SF287">
    <property type="entry name" value="FAD-DEPENDENT OXIDOREDUCTASE DOMAIN-CONTAINING PROTEIN 1"/>
    <property type="match status" value="1"/>
</dbReference>
<keyword evidence="1" id="KW-0560">Oxidoreductase</keyword>
<sequence length="385" mass="41052">MAETFDVVVVGAGIIGAATAYYCAEAGLRVAVVEKHTAASQTSSHCEGNLLVSDKENGPELELAKYSLGLWRGELSQFAEEIEFEPKGGLVVATNDQTMESLQRALAAQREYGIDVEELSPQELRDKEPFITDDAVGAAWYPQDSQLMPMATVNCFLANAVRLGARLYEHNPVQELITNGTTVVGVRCPAGDFHAKTVVNCTGPFAAGVSEQWGAMPLPVEPRRGYVLVTQRADMTVNHKVYSASYLDNVVSSDGGLQTSPVVESTQAGTILIGSSRERVGFSNEVSQDALKGIAQNAIALFPGLSKVNVLRFYHGFRPYCADHVPIIGPDARLDGLWHATGHEGAGIGLSAGTGKLISQALTGGIGSTDVPLDDFLPSRFEAAR</sequence>
<dbReference type="Gene3D" id="3.50.50.60">
    <property type="entry name" value="FAD/NAD(P)-binding domain"/>
    <property type="match status" value="1"/>
</dbReference>
<evidence type="ECO:0000259" key="2">
    <source>
        <dbReference type="Pfam" id="PF01266"/>
    </source>
</evidence>
<evidence type="ECO:0000256" key="1">
    <source>
        <dbReference type="ARBA" id="ARBA00023002"/>
    </source>
</evidence>
<dbReference type="RefSeq" id="WP_070840753.1">
    <property type="nucleotide sequence ID" value="NZ_JAAUVV010000017.1"/>
</dbReference>
<gene>
    <name evidence="3" type="ORF">HC138_08765</name>
</gene>
<dbReference type="GO" id="GO:0005737">
    <property type="term" value="C:cytoplasm"/>
    <property type="evidence" value="ECO:0007669"/>
    <property type="project" value="TreeGrafter"/>
</dbReference>
<reference evidence="3 4" key="1">
    <citation type="submission" date="2020-03" db="EMBL/GenBank/DDBJ databases">
        <title>Draft genome sequences of bacterial isolates from the female urobiome.</title>
        <authorList>
            <person name="Miller-Ensminger T."/>
            <person name="Wolfe A.J."/>
            <person name="Putonti C."/>
        </authorList>
    </citation>
    <scope>NUCLEOTIDE SEQUENCE [LARGE SCALE GENOMIC DNA]</scope>
    <source>
        <strain evidence="3 4">UMB8490</strain>
    </source>
</reference>
<dbReference type="Proteomes" id="UP000591626">
    <property type="component" value="Unassembled WGS sequence"/>
</dbReference>
<evidence type="ECO:0000313" key="4">
    <source>
        <dbReference type="Proteomes" id="UP000591626"/>
    </source>
</evidence>
<dbReference type="InterPro" id="IPR006076">
    <property type="entry name" value="FAD-dep_OxRdtase"/>
</dbReference>
<dbReference type="SUPFAM" id="SSF54373">
    <property type="entry name" value="FAD-linked reductases, C-terminal domain"/>
    <property type="match status" value="1"/>
</dbReference>
<proteinExistence type="predicted"/>
<dbReference type="Gene3D" id="3.30.9.10">
    <property type="entry name" value="D-Amino Acid Oxidase, subunit A, domain 2"/>
    <property type="match status" value="1"/>
</dbReference>
<dbReference type="InterPro" id="IPR036188">
    <property type="entry name" value="FAD/NAD-bd_sf"/>
</dbReference>
<comment type="caution">
    <text evidence="3">The sequence shown here is derived from an EMBL/GenBank/DDBJ whole genome shotgun (WGS) entry which is preliminary data.</text>
</comment>
<dbReference type="Pfam" id="PF01266">
    <property type="entry name" value="DAO"/>
    <property type="match status" value="1"/>
</dbReference>
<organism evidence="3 4">
    <name type="scientific">Corynebacterium coyleae</name>
    <dbReference type="NCBI Taxonomy" id="53374"/>
    <lineage>
        <taxon>Bacteria</taxon>
        <taxon>Bacillati</taxon>
        <taxon>Actinomycetota</taxon>
        <taxon>Actinomycetes</taxon>
        <taxon>Mycobacteriales</taxon>
        <taxon>Corynebacteriaceae</taxon>
        <taxon>Corynebacterium</taxon>
    </lineage>
</organism>
<dbReference type="SUPFAM" id="SSF51905">
    <property type="entry name" value="FAD/NAD(P)-binding domain"/>
    <property type="match status" value="1"/>
</dbReference>
<name>A0AAP6XPA5_9CORY</name>
<accession>A0AAP6XPA5</accession>
<dbReference type="EMBL" id="JAAUVV010000017">
    <property type="protein sequence ID" value="NJJ04437.1"/>
    <property type="molecule type" value="Genomic_DNA"/>
</dbReference>
<feature type="domain" description="FAD dependent oxidoreductase" evidence="2">
    <location>
        <begin position="6"/>
        <end position="360"/>
    </location>
</feature>
<protein>
    <submittedName>
        <fullName evidence="3">FAD-binding oxidoreductase</fullName>
    </submittedName>
</protein>
<dbReference type="PANTHER" id="PTHR13847">
    <property type="entry name" value="SARCOSINE DEHYDROGENASE-RELATED"/>
    <property type="match status" value="1"/>
</dbReference>
<evidence type="ECO:0000313" key="3">
    <source>
        <dbReference type="EMBL" id="NJJ04437.1"/>
    </source>
</evidence>